<keyword evidence="7" id="KW-1185">Reference proteome</keyword>
<feature type="transmembrane region" description="Helical" evidence="5">
    <location>
        <begin position="460"/>
        <end position="480"/>
    </location>
</feature>
<dbReference type="PANTHER" id="PTHR24064">
    <property type="entry name" value="SOLUTE CARRIER FAMILY 22 MEMBER"/>
    <property type="match status" value="1"/>
</dbReference>
<protein>
    <submittedName>
        <fullName evidence="8">Organic cation transporter protein-like</fullName>
    </submittedName>
</protein>
<feature type="transmembrane region" description="Helical" evidence="5">
    <location>
        <begin position="344"/>
        <end position="360"/>
    </location>
</feature>
<feature type="transmembrane region" description="Helical" evidence="5">
    <location>
        <begin position="372"/>
        <end position="393"/>
    </location>
</feature>
<comment type="subcellular location">
    <subcellularLocation>
        <location evidence="1">Membrane</location>
        <topology evidence="1">Multi-pass membrane protein</topology>
    </subcellularLocation>
</comment>
<feature type="domain" description="Major facilitator superfamily (MFS) profile" evidence="6">
    <location>
        <begin position="82"/>
        <end position="514"/>
    </location>
</feature>
<name>A0A8B7YXX8_ACAPL</name>
<evidence type="ECO:0000256" key="4">
    <source>
        <dbReference type="ARBA" id="ARBA00023136"/>
    </source>
</evidence>
<feature type="transmembrane region" description="Helical" evidence="5">
    <location>
        <begin position="165"/>
        <end position="183"/>
    </location>
</feature>
<proteinExistence type="predicted"/>
<feature type="transmembrane region" description="Helical" evidence="5">
    <location>
        <begin position="492"/>
        <end position="509"/>
    </location>
</feature>
<evidence type="ECO:0000313" key="8">
    <source>
        <dbReference type="RefSeq" id="XP_022098194.1"/>
    </source>
</evidence>
<evidence type="ECO:0000313" key="7">
    <source>
        <dbReference type="Proteomes" id="UP000694845"/>
    </source>
</evidence>
<reference evidence="8" key="1">
    <citation type="submission" date="2025-08" db="UniProtKB">
        <authorList>
            <consortium name="RefSeq"/>
        </authorList>
    </citation>
    <scope>IDENTIFICATION</scope>
</reference>
<dbReference type="GO" id="GO:0016020">
    <property type="term" value="C:membrane"/>
    <property type="evidence" value="ECO:0007669"/>
    <property type="project" value="UniProtKB-SubCell"/>
</dbReference>
<feature type="transmembrane region" description="Helical" evidence="5">
    <location>
        <begin position="20"/>
        <end position="41"/>
    </location>
</feature>
<evidence type="ECO:0000256" key="5">
    <source>
        <dbReference type="SAM" id="Phobius"/>
    </source>
</evidence>
<dbReference type="OrthoDB" id="10021984at2759"/>
<keyword evidence="4 5" id="KW-0472">Membrane</keyword>
<feature type="transmembrane region" description="Helical" evidence="5">
    <location>
        <begin position="400"/>
        <end position="420"/>
    </location>
</feature>
<organism evidence="7 8">
    <name type="scientific">Acanthaster planci</name>
    <name type="common">Crown-of-thorns starfish</name>
    <dbReference type="NCBI Taxonomy" id="133434"/>
    <lineage>
        <taxon>Eukaryota</taxon>
        <taxon>Metazoa</taxon>
        <taxon>Echinodermata</taxon>
        <taxon>Eleutherozoa</taxon>
        <taxon>Asterozoa</taxon>
        <taxon>Asteroidea</taxon>
        <taxon>Valvatacea</taxon>
        <taxon>Valvatida</taxon>
        <taxon>Acanthasteridae</taxon>
        <taxon>Acanthaster</taxon>
    </lineage>
</organism>
<gene>
    <name evidence="8" type="primary">LOC110983322</name>
</gene>
<dbReference type="OMA" id="NMTIREM"/>
<evidence type="ECO:0000256" key="1">
    <source>
        <dbReference type="ARBA" id="ARBA00004141"/>
    </source>
</evidence>
<dbReference type="GO" id="GO:0022857">
    <property type="term" value="F:transmembrane transporter activity"/>
    <property type="evidence" value="ECO:0007669"/>
    <property type="project" value="InterPro"/>
</dbReference>
<dbReference type="SUPFAM" id="SSF103473">
    <property type="entry name" value="MFS general substrate transporter"/>
    <property type="match status" value="1"/>
</dbReference>
<keyword evidence="3 5" id="KW-1133">Transmembrane helix</keyword>
<feature type="transmembrane region" description="Helical" evidence="5">
    <location>
        <begin position="189"/>
        <end position="211"/>
    </location>
</feature>
<feature type="transmembrane region" description="Helical" evidence="5">
    <location>
        <begin position="223"/>
        <end position="245"/>
    </location>
</feature>
<dbReference type="RefSeq" id="XP_022098194.1">
    <property type="nucleotide sequence ID" value="XM_022242502.1"/>
</dbReference>
<evidence type="ECO:0000256" key="3">
    <source>
        <dbReference type="ARBA" id="ARBA00022989"/>
    </source>
</evidence>
<dbReference type="InterPro" id="IPR036259">
    <property type="entry name" value="MFS_trans_sf"/>
</dbReference>
<dbReference type="Gene3D" id="1.20.1250.20">
    <property type="entry name" value="MFS general substrate transporter like domains"/>
    <property type="match status" value="1"/>
</dbReference>
<dbReference type="Pfam" id="PF00083">
    <property type="entry name" value="Sugar_tr"/>
    <property type="match status" value="1"/>
</dbReference>
<dbReference type="InterPro" id="IPR005828">
    <property type="entry name" value="MFS_sugar_transport-like"/>
</dbReference>
<accession>A0A8B7YXX8</accession>
<dbReference type="AlphaFoldDB" id="A0A8B7YXX8"/>
<dbReference type="InterPro" id="IPR020846">
    <property type="entry name" value="MFS_dom"/>
</dbReference>
<feature type="transmembrane region" description="Helical" evidence="5">
    <location>
        <begin position="251"/>
        <end position="269"/>
    </location>
</feature>
<dbReference type="PROSITE" id="PS50850">
    <property type="entry name" value="MFS"/>
    <property type="match status" value="1"/>
</dbReference>
<dbReference type="CDD" id="cd17317">
    <property type="entry name" value="MFS_SLC22"/>
    <property type="match status" value="1"/>
</dbReference>
<dbReference type="GeneID" id="110983322"/>
<dbReference type="KEGG" id="aplc:110983322"/>
<keyword evidence="2 5" id="KW-0812">Transmembrane</keyword>
<dbReference type="Proteomes" id="UP000694845">
    <property type="component" value="Unplaced"/>
</dbReference>
<evidence type="ECO:0000256" key="2">
    <source>
        <dbReference type="ARBA" id="ARBA00022692"/>
    </source>
</evidence>
<feature type="transmembrane region" description="Helical" evidence="5">
    <location>
        <begin position="426"/>
        <end position="448"/>
    </location>
</feature>
<sequence>MQFENALRYLGDFGLYQKVVYFTLCVMSIPTAWHSLGNTFLSASPDHQCRLYDNYTYNASKAHDEVRRCSIPKLDNGRWDSCKMYANASEPYSDCNVDELGQPVPCELGWVYDTTVYTETAVTEWDIVCKRDAERQLSKSLVLAGKMVGSMICGQLADVVGRKKAFTLAILLMVGVGTGASFVTSFTVFLVMQFLLGVSSSGTFVVAIVIATEMVGRSQRANAGIVIEYFYSVGYMSLALIAWRLRDWRSIELAISIPPVIFLSYYFIVPESPRWLISKGKLVEAEKIVRRAAKVNKVELPESVFTDDDTDQMKHQMDVETEQAVRRHTFIDLIRYPNLRKKMLNIYFNWISNNLVYYGLSFFTEDLGNNPYLAFFISGAVEVPALIVCQLLLGRIGRKWLICTLMTIGGVLLLCVLAIPKDSTTLILAIAMIGKLCISGSYAVVYLYAIELFPTPVRNVGVGMGSFIARVGSIASPYILLLGDYTFSQLPFLVFGSFALLSGILTLLLPETLGTRLPETLEEGESFGKNMTIREMFKLPNCRRVQDPSEDHVFEMRYKNEDKKPITVELEVMSCDVGVQTI</sequence>
<evidence type="ECO:0000259" key="6">
    <source>
        <dbReference type="PROSITE" id="PS50850"/>
    </source>
</evidence>